<keyword evidence="12" id="KW-1185">Reference proteome</keyword>
<dbReference type="InterPro" id="IPR011066">
    <property type="entry name" value="MscS_channel_C_sf"/>
</dbReference>
<evidence type="ECO:0000313" key="12">
    <source>
        <dbReference type="Proteomes" id="UP000326354"/>
    </source>
</evidence>
<evidence type="ECO:0000259" key="9">
    <source>
        <dbReference type="Pfam" id="PF21082"/>
    </source>
</evidence>
<dbReference type="InterPro" id="IPR045042">
    <property type="entry name" value="YnaI-like"/>
</dbReference>
<evidence type="ECO:0000259" key="8">
    <source>
        <dbReference type="Pfam" id="PF00924"/>
    </source>
</evidence>
<dbReference type="RefSeq" id="WP_151968241.1">
    <property type="nucleotide sequence ID" value="NZ_AP019860.1"/>
</dbReference>
<dbReference type="InterPro" id="IPR023408">
    <property type="entry name" value="MscS_beta-dom_sf"/>
</dbReference>
<keyword evidence="4 7" id="KW-0812">Transmembrane</keyword>
<dbReference type="SUPFAM" id="SSF50182">
    <property type="entry name" value="Sm-like ribonucleoproteins"/>
    <property type="match status" value="1"/>
</dbReference>
<dbReference type="Pfam" id="PF00924">
    <property type="entry name" value="MS_channel_2nd"/>
    <property type="match status" value="1"/>
</dbReference>
<dbReference type="AlphaFoldDB" id="A0A5S9F3D4"/>
<dbReference type="OrthoDB" id="9809206at2"/>
<feature type="domain" description="Mechanosensitive ion channel MscS C-terminal" evidence="9">
    <location>
        <begin position="265"/>
        <end position="352"/>
    </location>
</feature>
<dbReference type="Pfam" id="PF21088">
    <property type="entry name" value="MS_channel_1st"/>
    <property type="match status" value="1"/>
</dbReference>
<feature type="domain" description="Mechanosensitive ion channel transmembrane helices 2/3" evidence="10">
    <location>
        <begin position="152"/>
        <end position="191"/>
    </location>
</feature>
<evidence type="ECO:0000313" key="11">
    <source>
        <dbReference type="EMBL" id="BBM84063.1"/>
    </source>
</evidence>
<dbReference type="Gene3D" id="2.30.30.60">
    <property type="match status" value="1"/>
</dbReference>
<evidence type="ECO:0000256" key="3">
    <source>
        <dbReference type="ARBA" id="ARBA00022475"/>
    </source>
</evidence>
<feature type="domain" description="Mechanosensitive ion channel MscS" evidence="8">
    <location>
        <begin position="192"/>
        <end position="259"/>
    </location>
</feature>
<dbReference type="Gene3D" id="3.30.70.100">
    <property type="match status" value="1"/>
</dbReference>
<dbReference type="InterPro" id="IPR006685">
    <property type="entry name" value="MscS_channel_2nd"/>
</dbReference>
<dbReference type="SUPFAM" id="SSF82861">
    <property type="entry name" value="Mechanosensitive channel protein MscS (YggB), transmembrane region"/>
    <property type="match status" value="1"/>
</dbReference>
<dbReference type="Gene3D" id="1.10.287.1260">
    <property type="match status" value="1"/>
</dbReference>
<name>A0A5S9F3D4_UABAM</name>
<dbReference type="EMBL" id="AP019860">
    <property type="protein sequence ID" value="BBM84063.1"/>
    <property type="molecule type" value="Genomic_DNA"/>
</dbReference>
<dbReference type="GO" id="GO:0008381">
    <property type="term" value="F:mechanosensitive monoatomic ion channel activity"/>
    <property type="evidence" value="ECO:0007669"/>
    <property type="project" value="UniProtKB-ARBA"/>
</dbReference>
<gene>
    <name evidence="11" type="ORF">UABAM_02419</name>
</gene>
<evidence type="ECO:0000259" key="10">
    <source>
        <dbReference type="Pfam" id="PF21088"/>
    </source>
</evidence>
<protein>
    <submittedName>
        <fullName evidence="11">Putative MscS family protein</fullName>
    </submittedName>
</protein>
<dbReference type="SUPFAM" id="SSF82689">
    <property type="entry name" value="Mechanosensitive channel protein MscS (YggB), C-terminal domain"/>
    <property type="match status" value="1"/>
</dbReference>
<keyword evidence="6 7" id="KW-0472">Membrane</keyword>
<evidence type="ECO:0000256" key="5">
    <source>
        <dbReference type="ARBA" id="ARBA00022989"/>
    </source>
</evidence>
<keyword evidence="5 7" id="KW-1133">Transmembrane helix</keyword>
<comment type="subcellular location">
    <subcellularLocation>
        <location evidence="1">Cell membrane</location>
        <topology evidence="1">Multi-pass membrane protein</topology>
    </subcellularLocation>
</comment>
<dbReference type="PANTHER" id="PTHR43634:SF2">
    <property type="entry name" value="LOW CONDUCTANCE MECHANOSENSITIVE CHANNEL YNAI"/>
    <property type="match status" value="1"/>
</dbReference>
<dbReference type="KEGG" id="uam:UABAM_02419"/>
<evidence type="ECO:0000256" key="1">
    <source>
        <dbReference type="ARBA" id="ARBA00004651"/>
    </source>
</evidence>
<evidence type="ECO:0000256" key="7">
    <source>
        <dbReference type="SAM" id="Phobius"/>
    </source>
</evidence>
<dbReference type="Proteomes" id="UP000326354">
    <property type="component" value="Chromosome"/>
</dbReference>
<feature type="transmembrane region" description="Helical" evidence="7">
    <location>
        <begin position="68"/>
        <end position="86"/>
    </location>
</feature>
<keyword evidence="3" id="KW-1003">Cell membrane</keyword>
<evidence type="ECO:0000256" key="4">
    <source>
        <dbReference type="ARBA" id="ARBA00022692"/>
    </source>
</evidence>
<evidence type="ECO:0000256" key="2">
    <source>
        <dbReference type="ARBA" id="ARBA00008017"/>
    </source>
</evidence>
<dbReference type="GO" id="GO:0005886">
    <property type="term" value="C:plasma membrane"/>
    <property type="evidence" value="ECO:0007669"/>
    <property type="project" value="UniProtKB-SubCell"/>
</dbReference>
<dbReference type="Pfam" id="PF21082">
    <property type="entry name" value="MS_channel_3rd"/>
    <property type="match status" value="1"/>
</dbReference>
<dbReference type="InterPro" id="IPR049278">
    <property type="entry name" value="MS_channel_C"/>
</dbReference>
<sequence length="378" mass="42269">MEKWLEILQQKYWGNTLGQYAMVLAIIFIAVVVRFIVCSIVYKRLMNWVDSKSEDLDAKVLGKIKSPLGYIILFIGLKMATGVLTISRKVDANSVDKVQMFIDAFFATVIAFSIAWMLIRFVDILMIYMKKHASTTESKLDDQLVPLVSKSLKIFIILIAFITIAQGLGYSIGGLLAGLGIGGLALAMAAKDTLSNLFGSVTIFSDQPFQVGDWIKVNSHEGVVEAVGFRSTRIRTFYKTEVSIPNSVVANATIDNFSRMQRRRVSTTLGFTYETTPDQMEKALAGLRNVLKKTKGVSQDFYMVSFTGFGDSALEVLLYYFTDTTVWTEYVEIRERVNLAIMRALQKAGVEFAFNSMSVYLRSGEQGQVPKLEVISKK</sequence>
<reference evidence="11 12" key="1">
    <citation type="submission" date="2019-08" db="EMBL/GenBank/DDBJ databases">
        <title>Complete genome sequence of Candidatus Uab amorphum.</title>
        <authorList>
            <person name="Shiratori T."/>
            <person name="Suzuki S."/>
            <person name="Kakizawa Y."/>
            <person name="Ishida K."/>
        </authorList>
    </citation>
    <scope>NUCLEOTIDE SEQUENCE [LARGE SCALE GENOMIC DNA]</scope>
    <source>
        <strain evidence="11 12">SRT547</strain>
    </source>
</reference>
<proteinExistence type="inferred from homology"/>
<evidence type="ECO:0000256" key="6">
    <source>
        <dbReference type="ARBA" id="ARBA00023136"/>
    </source>
</evidence>
<feature type="transmembrane region" description="Helical" evidence="7">
    <location>
        <begin position="98"/>
        <end position="122"/>
    </location>
</feature>
<feature type="transmembrane region" description="Helical" evidence="7">
    <location>
        <begin position="20"/>
        <end position="42"/>
    </location>
</feature>
<dbReference type="PANTHER" id="PTHR43634">
    <property type="entry name" value="OW CONDUCTANCE MECHANOSENSITIVE CHANNEL"/>
    <property type="match status" value="1"/>
</dbReference>
<organism evidence="11 12">
    <name type="scientific">Uabimicrobium amorphum</name>
    <dbReference type="NCBI Taxonomy" id="2596890"/>
    <lineage>
        <taxon>Bacteria</taxon>
        <taxon>Pseudomonadati</taxon>
        <taxon>Planctomycetota</taxon>
        <taxon>Candidatus Uabimicrobiia</taxon>
        <taxon>Candidatus Uabimicrobiales</taxon>
        <taxon>Candidatus Uabimicrobiaceae</taxon>
        <taxon>Candidatus Uabimicrobium</taxon>
    </lineage>
</organism>
<dbReference type="InterPro" id="IPR010920">
    <property type="entry name" value="LSM_dom_sf"/>
</dbReference>
<dbReference type="InterPro" id="IPR011014">
    <property type="entry name" value="MscS_channel_TM-2"/>
</dbReference>
<dbReference type="InterPro" id="IPR049142">
    <property type="entry name" value="MS_channel_1st"/>
</dbReference>
<accession>A0A5S9F3D4</accession>
<comment type="similarity">
    <text evidence="2">Belongs to the MscS (TC 1.A.23) family.</text>
</comment>